<dbReference type="AlphaFoldDB" id="A0AAD9Z287"/>
<dbReference type="SUPFAM" id="SSF75005">
    <property type="entry name" value="Arabinanase/levansucrase/invertase"/>
    <property type="match status" value="1"/>
</dbReference>
<evidence type="ECO:0008006" key="3">
    <source>
        <dbReference type="Google" id="ProtNLM"/>
    </source>
</evidence>
<dbReference type="InterPro" id="IPR023296">
    <property type="entry name" value="Glyco_hydro_beta-prop_sf"/>
</dbReference>
<dbReference type="Proteomes" id="UP001276659">
    <property type="component" value="Unassembled WGS sequence"/>
</dbReference>
<dbReference type="InterPro" id="IPR050727">
    <property type="entry name" value="GH43_arabinanases"/>
</dbReference>
<keyword evidence="2" id="KW-1185">Reference proteome</keyword>
<dbReference type="PANTHER" id="PTHR43301:SF3">
    <property type="entry name" value="ARABINAN ENDO-1,5-ALPHA-L-ARABINOSIDASE A-RELATED"/>
    <property type="match status" value="1"/>
</dbReference>
<organism evidence="1 2">
    <name type="scientific">Lepraria neglecta</name>
    <dbReference type="NCBI Taxonomy" id="209136"/>
    <lineage>
        <taxon>Eukaryota</taxon>
        <taxon>Fungi</taxon>
        <taxon>Dikarya</taxon>
        <taxon>Ascomycota</taxon>
        <taxon>Pezizomycotina</taxon>
        <taxon>Lecanoromycetes</taxon>
        <taxon>OSLEUM clade</taxon>
        <taxon>Lecanoromycetidae</taxon>
        <taxon>Lecanorales</taxon>
        <taxon>Lecanorineae</taxon>
        <taxon>Stereocaulaceae</taxon>
        <taxon>Lepraria</taxon>
    </lineage>
</organism>
<dbReference type="EMBL" id="JASNWA010000010">
    <property type="protein sequence ID" value="KAK3169007.1"/>
    <property type="molecule type" value="Genomic_DNA"/>
</dbReference>
<sequence>MEPDPPTNFLGIDYNLVDANLLVVDQGSEFYLSFGSYFDGLYQIRMKDPLTIMPGAQPVHLVRNTTQRPDSLGKNPTPLPPDPIEGSFQFAWPAHGKTHFFLFLSSGTCCGLDTRGVPVGEEYKVMVCRSIAPTGPFVDKEEKSCLLENGGTEILGSHGNVYAPGGQGVYYDGSVCSLILYYHYLVHKASSSTLGDTFPIDFGWNKLSFDDGGWPVIEDKSTSDAACPSTSGAIVGSAPGSSTAVSSGPGGVMAVSSFPTTALCPTCGACPPRQTSYTTVTVTAVA</sequence>
<proteinExistence type="predicted"/>
<accession>A0AAD9Z287</accession>
<comment type="caution">
    <text evidence="1">The sequence shown here is derived from an EMBL/GenBank/DDBJ whole genome shotgun (WGS) entry which is preliminary data.</text>
</comment>
<evidence type="ECO:0000313" key="1">
    <source>
        <dbReference type="EMBL" id="KAK3169007.1"/>
    </source>
</evidence>
<gene>
    <name evidence="1" type="ORF">OEA41_005455</name>
</gene>
<dbReference type="Gene3D" id="2.115.10.20">
    <property type="entry name" value="Glycosyl hydrolase domain, family 43"/>
    <property type="match status" value="1"/>
</dbReference>
<dbReference type="PANTHER" id="PTHR43301">
    <property type="entry name" value="ARABINAN ENDO-1,5-ALPHA-L-ARABINOSIDASE"/>
    <property type="match status" value="1"/>
</dbReference>
<protein>
    <recommendedName>
        <fullName evidence="3">Arabinanase/levansucrase/invertase</fullName>
    </recommendedName>
</protein>
<reference evidence="1" key="1">
    <citation type="submission" date="2022-11" db="EMBL/GenBank/DDBJ databases">
        <title>Chromosomal genome sequence assembly and mating type (MAT) locus characterization of the leprose asexual lichenized fungus Lepraria neglecta (Nyl.) Erichsen.</title>
        <authorList>
            <person name="Allen J.L."/>
            <person name="Pfeffer B."/>
        </authorList>
    </citation>
    <scope>NUCLEOTIDE SEQUENCE</scope>
    <source>
        <strain evidence="1">Allen 5258</strain>
    </source>
</reference>
<name>A0AAD9Z287_9LECA</name>
<evidence type="ECO:0000313" key="2">
    <source>
        <dbReference type="Proteomes" id="UP001276659"/>
    </source>
</evidence>